<reference evidence="1 2" key="1">
    <citation type="submission" date="2018-06" db="EMBL/GenBank/DDBJ databases">
        <title>Actinomadura craniellae sp. nov. isolated from marine sponge Craniella sp.</title>
        <authorList>
            <person name="Li L."/>
            <person name="Xu Q.H."/>
            <person name="Lin H.W."/>
            <person name="Lu Y.H."/>
        </authorList>
    </citation>
    <scope>NUCLEOTIDE SEQUENCE [LARGE SCALE GENOMIC DNA]</scope>
    <source>
        <strain evidence="1 2">LHW63021</strain>
    </source>
</reference>
<dbReference type="Pfam" id="PF04328">
    <property type="entry name" value="Sel_put"/>
    <property type="match status" value="1"/>
</dbReference>
<accession>A0A365H413</accession>
<evidence type="ECO:0000313" key="2">
    <source>
        <dbReference type="Proteomes" id="UP000251891"/>
    </source>
</evidence>
<gene>
    <name evidence="1" type="ORF">DPM19_18300</name>
</gene>
<proteinExistence type="predicted"/>
<evidence type="ECO:0000313" key="1">
    <source>
        <dbReference type="EMBL" id="RAY13831.1"/>
    </source>
</evidence>
<dbReference type="OrthoDB" id="3541280at2"/>
<name>A0A365H413_9ACTN</name>
<dbReference type="EMBL" id="QLYX01000008">
    <property type="protein sequence ID" value="RAY13831.1"/>
    <property type="molecule type" value="Genomic_DNA"/>
</dbReference>
<keyword evidence="2" id="KW-1185">Reference proteome</keyword>
<comment type="caution">
    <text evidence="1">The sequence shown here is derived from an EMBL/GenBank/DDBJ whole genome shotgun (WGS) entry which is preliminary data.</text>
</comment>
<organism evidence="1 2">
    <name type="scientific">Actinomadura craniellae</name>
    <dbReference type="NCBI Taxonomy" id="2231787"/>
    <lineage>
        <taxon>Bacteria</taxon>
        <taxon>Bacillati</taxon>
        <taxon>Actinomycetota</taxon>
        <taxon>Actinomycetes</taxon>
        <taxon>Streptosporangiales</taxon>
        <taxon>Thermomonosporaceae</taxon>
        <taxon>Actinomadura</taxon>
    </lineage>
</organism>
<dbReference type="InterPro" id="IPR007423">
    <property type="entry name" value="Sel_put"/>
</dbReference>
<sequence length="57" mass="7156">MLRGLWRWAREFAGERAYEVYLEHHHARHPGEPPLPEREFWRRRTDDRERNPRARCC</sequence>
<dbReference type="AlphaFoldDB" id="A0A365H413"/>
<protein>
    <submittedName>
        <fullName evidence="1">DUF466 domain-containing protein</fullName>
    </submittedName>
</protein>
<dbReference type="Proteomes" id="UP000251891">
    <property type="component" value="Unassembled WGS sequence"/>
</dbReference>